<feature type="compositionally biased region" description="Basic residues" evidence="1">
    <location>
        <begin position="179"/>
        <end position="226"/>
    </location>
</feature>
<keyword evidence="2" id="KW-1185">Reference proteome</keyword>
<feature type="region of interest" description="Disordered" evidence="1">
    <location>
        <begin position="120"/>
        <end position="143"/>
    </location>
</feature>
<name>A0A1I8GEB5_9PLAT</name>
<feature type="region of interest" description="Disordered" evidence="1">
    <location>
        <begin position="17"/>
        <end position="37"/>
    </location>
</feature>
<feature type="compositionally biased region" description="Basic and acidic residues" evidence="1">
    <location>
        <begin position="126"/>
        <end position="136"/>
    </location>
</feature>
<reference evidence="3" key="1">
    <citation type="submission" date="2016-11" db="UniProtKB">
        <authorList>
            <consortium name="WormBaseParasite"/>
        </authorList>
    </citation>
    <scope>IDENTIFICATION</scope>
</reference>
<feature type="region of interest" description="Disordered" evidence="1">
    <location>
        <begin position="155"/>
        <end position="226"/>
    </location>
</feature>
<dbReference type="AlphaFoldDB" id="A0A1I8GEB5"/>
<evidence type="ECO:0000313" key="3">
    <source>
        <dbReference type="WBParaSite" id="maker-uti_cns_0001675-snap-gene-0.7-mRNA-1"/>
    </source>
</evidence>
<dbReference type="Proteomes" id="UP000095280">
    <property type="component" value="Unplaced"/>
</dbReference>
<protein>
    <submittedName>
        <fullName evidence="3">Uncharacterized protein</fullName>
    </submittedName>
</protein>
<dbReference type="WBParaSite" id="maker-uti_cns_0001675-snap-gene-0.7-mRNA-1">
    <property type="protein sequence ID" value="maker-uti_cns_0001675-snap-gene-0.7-mRNA-1"/>
    <property type="gene ID" value="maker-uti_cns_0001675-snap-gene-0.7"/>
</dbReference>
<evidence type="ECO:0000313" key="2">
    <source>
        <dbReference type="Proteomes" id="UP000095280"/>
    </source>
</evidence>
<sequence length="226" mass="26367">LLRTGARQLQQLHQLLRPSPARSDRQQPHHQRAQLSLHPRLPAQLLVEALCGSQPAAGQPRLPAALRRGRLADCWTAAQSRVEVAGIRGRRRGVEGGRHRQHHRVEEAQHHARVLKLELGPQRLHPAADSRADRLLPNRGPGRCRRLQQLRRHSWRQRSLDVGPLQPDCRRPAVDCGRSGRRTGRRPQLRSRRRRRRQLRVRRRRRRSPSGRRGRRRRGVFVKKRQ</sequence>
<evidence type="ECO:0000256" key="1">
    <source>
        <dbReference type="SAM" id="MobiDB-lite"/>
    </source>
</evidence>
<proteinExistence type="predicted"/>
<organism evidence="2 3">
    <name type="scientific">Macrostomum lignano</name>
    <dbReference type="NCBI Taxonomy" id="282301"/>
    <lineage>
        <taxon>Eukaryota</taxon>
        <taxon>Metazoa</taxon>
        <taxon>Spiralia</taxon>
        <taxon>Lophotrochozoa</taxon>
        <taxon>Platyhelminthes</taxon>
        <taxon>Rhabditophora</taxon>
        <taxon>Macrostomorpha</taxon>
        <taxon>Macrostomida</taxon>
        <taxon>Macrostomidae</taxon>
        <taxon>Macrostomum</taxon>
    </lineage>
</organism>
<accession>A0A1I8GEB5</accession>